<evidence type="ECO:0000313" key="7">
    <source>
        <dbReference type="EMBL" id="SEN27814.1"/>
    </source>
</evidence>
<evidence type="ECO:0000313" key="8">
    <source>
        <dbReference type="Proteomes" id="UP000182719"/>
    </source>
</evidence>
<evidence type="ECO:0000256" key="5">
    <source>
        <dbReference type="ARBA" id="ARBA00023014"/>
    </source>
</evidence>
<dbReference type="PROSITE" id="PS00570">
    <property type="entry name" value="RING_HYDROXYL_ALPHA"/>
    <property type="match status" value="1"/>
</dbReference>
<evidence type="ECO:0000259" key="6">
    <source>
        <dbReference type="PROSITE" id="PS51296"/>
    </source>
</evidence>
<dbReference type="SUPFAM" id="SSF55961">
    <property type="entry name" value="Bet v1-like"/>
    <property type="match status" value="1"/>
</dbReference>
<dbReference type="InterPro" id="IPR036922">
    <property type="entry name" value="Rieske_2Fe-2S_sf"/>
</dbReference>
<keyword evidence="1" id="KW-0001">2Fe-2S</keyword>
<dbReference type="Proteomes" id="UP000182719">
    <property type="component" value="Unassembled WGS sequence"/>
</dbReference>
<keyword evidence="7" id="KW-0489">Methyltransferase</keyword>
<accession>A0A1H8F8T0</accession>
<dbReference type="Gene3D" id="2.102.10.10">
    <property type="entry name" value="Rieske [2Fe-2S] iron-sulphur domain"/>
    <property type="match status" value="1"/>
</dbReference>
<gene>
    <name evidence="7" type="ORF">SAMN05444354_13631</name>
</gene>
<dbReference type="RefSeq" id="WP_075011315.1">
    <property type="nucleotide sequence ID" value="NZ_FOAP01000036.1"/>
</dbReference>
<keyword evidence="7" id="KW-0808">Transferase</keyword>
<evidence type="ECO:0000256" key="4">
    <source>
        <dbReference type="ARBA" id="ARBA00023004"/>
    </source>
</evidence>
<dbReference type="PROSITE" id="PS51296">
    <property type="entry name" value="RIESKE"/>
    <property type="match status" value="1"/>
</dbReference>
<dbReference type="OrthoDB" id="9800167at2"/>
<keyword evidence="2" id="KW-0479">Metal-binding</keyword>
<dbReference type="Pfam" id="PF00355">
    <property type="entry name" value="Rieske"/>
    <property type="match status" value="1"/>
</dbReference>
<reference evidence="8" key="1">
    <citation type="submission" date="2016-10" db="EMBL/GenBank/DDBJ databases">
        <authorList>
            <person name="Varghese N."/>
            <person name="Submissions S."/>
        </authorList>
    </citation>
    <scope>NUCLEOTIDE SEQUENCE [LARGE SCALE GENOMIC DNA]</scope>
    <source>
        <strain evidence="8">DSM 17044</strain>
    </source>
</reference>
<keyword evidence="5" id="KW-0411">Iron-sulfur</keyword>
<dbReference type="InterPro" id="IPR017941">
    <property type="entry name" value="Rieske_2Fe-2S"/>
</dbReference>
<keyword evidence="4" id="KW-0408">Iron</keyword>
<dbReference type="GO" id="GO:0005506">
    <property type="term" value="F:iron ion binding"/>
    <property type="evidence" value="ECO:0007669"/>
    <property type="project" value="InterPro"/>
</dbReference>
<dbReference type="EMBL" id="FOAP01000036">
    <property type="protein sequence ID" value="SEN27814.1"/>
    <property type="molecule type" value="Genomic_DNA"/>
</dbReference>
<feature type="domain" description="Rieske" evidence="6">
    <location>
        <begin position="7"/>
        <end position="107"/>
    </location>
</feature>
<dbReference type="GO" id="GO:0004497">
    <property type="term" value="F:monooxygenase activity"/>
    <property type="evidence" value="ECO:0007669"/>
    <property type="project" value="UniProtKB-KW"/>
</dbReference>
<sequence>MKELDFWHPVIQSQDLKDKPLAVTVLGKNIALFRTADGKVGALEDRCPHRRMKLSKGKVEGDRLVCPYHGWSIDRAGEVKAPIHNNEPMRSCATHYMAAEQHGAIWLKNAGADTPLPQLHKPDHRCAFVMRHRMEAPLEVVLDNFVELDHSVTTHLIFGYQNVTQASAEVEVDGDVMRVNHRGPQKQVSLPLKLMFGVKEGDWVQVPTEMRFSPVSMISEQLWTNDKEPGKVRSPGTQMVIYFTPVTDDITDVLTFTFVSPKLHKMMTRMPFLGRKVLYTLVDYETKLDQEMLANLADKDPNLRGMKLGRLDKPLGQVRTLVNRIYRGQPQPVRVAESA</sequence>
<evidence type="ECO:0000256" key="2">
    <source>
        <dbReference type="ARBA" id="ARBA00022723"/>
    </source>
</evidence>
<keyword evidence="7" id="KW-0503">Monooxygenase</keyword>
<dbReference type="SUPFAM" id="SSF50022">
    <property type="entry name" value="ISP domain"/>
    <property type="match status" value="1"/>
</dbReference>
<dbReference type="GO" id="GO:0051537">
    <property type="term" value="F:2 iron, 2 sulfur cluster binding"/>
    <property type="evidence" value="ECO:0007669"/>
    <property type="project" value="UniProtKB-KW"/>
</dbReference>
<protein>
    <submittedName>
        <fullName evidence="7">Vanillate O-demethylase monooxygenase subunit</fullName>
    </submittedName>
</protein>
<dbReference type="InterPro" id="IPR015881">
    <property type="entry name" value="ARHD_Rieske_2Fe_2S"/>
</dbReference>
<dbReference type="GO" id="GO:0032259">
    <property type="term" value="P:methylation"/>
    <property type="evidence" value="ECO:0007669"/>
    <property type="project" value="UniProtKB-KW"/>
</dbReference>
<evidence type="ECO:0000256" key="3">
    <source>
        <dbReference type="ARBA" id="ARBA00023002"/>
    </source>
</evidence>
<dbReference type="GO" id="GO:0008168">
    <property type="term" value="F:methyltransferase activity"/>
    <property type="evidence" value="ECO:0007669"/>
    <property type="project" value="UniProtKB-KW"/>
</dbReference>
<dbReference type="PANTHER" id="PTHR21266">
    <property type="entry name" value="IRON-SULFUR DOMAIN CONTAINING PROTEIN"/>
    <property type="match status" value="1"/>
</dbReference>
<dbReference type="AlphaFoldDB" id="A0A1H8F8T0"/>
<name>A0A1H8F8T0_STIAU</name>
<proteinExistence type="predicted"/>
<organism evidence="7 8">
    <name type="scientific">Stigmatella aurantiaca</name>
    <dbReference type="NCBI Taxonomy" id="41"/>
    <lineage>
        <taxon>Bacteria</taxon>
        <taxon>Pseudomonadati</taxon>
        <taxon>Myxococcota</taxon>
        <taxon>Myxococcia</taxon>
        <taxon>Myxococcales</taxon>
        <taxon>Cystobacterineae</taxon>
        <taxon>Archangiaceae</taxon>
        <taxon>Stigmatella</taxon>
    </lineage>
</organism>
<dbReference type="Gene3D" id="3.90.380.10">
    <property type="entry name" value="Naphthalene 1,2-dioxygenase Alpha Subunit, Chain A, domain 1"/>
    <property type="match status" value="1"/>
</dbReference>
<keyword evidence="3" id="KW-0560">Oxidoreductase</keyword>
<dbReference type="InterPro" id="IPR050584">
    <property type="entry name" value="Cholesterol_7-desaturase"/>
</dbReference>
<dbReference type="PANTHER" id="PTHR21266:SF60">
    <property type="entry name" value="3-KETOSTEROID-9-ALPHA-MONOOXYGENASE, OXYGENASE COMPONENT"/>
    <property type="match status" value="1"/>
</dbReference>
<evidence type="ECO:0000256" key="1">
    <source>
        <dbReference type="ARBA" id="ARBA00022714"/>
    </source>
</evidence>
<keyword evidence="8" id="KW-1185">Reference proteome</keyword>